<dbReference type="Ensembl" id="ENSSMRT00000014535.1">
    <property type="protein sequence ID" value="ENSSMRP00000012472.1"/>
    <property type="gene ID" value="ENSSMRG00000009736.1"/>
</dbReference>
<name>A0A8D0C151_SALMN</name>
<keyword evidence="2" id="KW-1185">Reference proteome</keyword>
<reference evidence="1" key="1">
    <citation type="submission" date="2025-08" db="UniProtKB">
        <authorList>
            <consortium name="Ensembl"/>
        </authorList>
    </citation>
    <scope>IDENTIFICATION</scope>
</reference>
<dbReference type="AlphaFoldDB" id="A0A8D0C151"/>
<organism evidence="1 2">
    <name type="scientific">Salvator merianae</name>
    <name type="common">Argentine black and white tegu</name>
    <name type="synonym">Tupinambis merianae</name>
    <dbReference type="NCBI Taxonomy" id="96440"/>
    <lineage>
        <taxon>Eukaryota</taxon>
        <taxon>Metazoa</taxon>
        <taxon>Chordata</taxon>
        <taxon>Craniata</taxon>
        <taxon>Vertebrata</taxon>
        <taxon>Euteleostomi</taxon>
        <taxon>Lepidosauria</taxon>
        <taxon>Squamata</taxon>
        <taxon>Bifurcata</taxon>
        <taxon>Unidentata</taxon>
        <taxon>Episquamata</taxon>
        <taxon>Laterata</taxon>
        <taxon>Teiioidea</taxon>
        <taxon>Teiidae</taxon>
        <taxon>Salvator</taxon>
    </lineage>
</organism>
<dbReference type="Proteomes" id="UP000694421">
    <property type="component" value="Unplaced"/>
</dbReference>
<evidence type="ECO:0000313" key="1">
    <source>
        <dbReference type="Ensembl" id="ENSSMRP00000012472.1"/>
    </source>
</evidence>
<dbReference type="GeneTree" id="ENSGT00960000191873"/>
<reference evidence="1" key="2">
    <citation type="submission" date="2025-09" db="UniProtKB">
        <authorList>
            <consortium name="Ensembl"/>
        </authorList>
    </citation>
    <scope>IDENTIFICATION</scope>
</reference>
<evidence type="ECO:0000313" key="2">
    <source>
        <dbReference type="Proteomes" id="UP000694421"/>
    </source>
</evidence>
<accession>A0A8D0C151</accession>
<sequence>MAANKSCNKTNTWTGLILDWFFALDQWSPTFFAPGTGFKQDHFFMARQGGMRVGQGWGFGRVYCWSAAAARTGKNTPTAQSWSTDRWLGTPALACQRLTWLLRG</sequence>
<proteinExistence type="predicted"/>
<protein>
    <submittedName>
        <fullName evidence="1">Uncharacterized protein</fullName>
    </submittedName>
</protein>